<dbReference type="GO" id="GO:0006508">
    <property type="term" value="P:proteolysis"/>
    <property type="evidence" value="ECO:0007669"/>
    <property type="project" value="UniProtKB-KW"/>
</dbReference>
<evidence type="ECO:0000313" key="11">
    <source>
        <dbReference type="EMBL" id="RKI90163.1"/>
    </source>
</evidence>
<keyword evidence="4 9" id="KW-0645">Protease</keyword>
<dbReference type="PRINTS" id="PR00932">
    <property type="entry name" value="AMINO1PTASE"/>
</dbReference>
<keyword evidence="7 9" id="KW-0862">Zinc</keyword>
<name>A0A3A9ARJ4_9FIRM</name>
<evidence type="ECO:0000256" key="9">
    <source>
        <dbReference type="RuleBase" id="RU004386"/>
    </source>
</evidence>
<gene>
    <name evidence="11" type="ORF">D7V94_14975</name>
</gene>
<protein>
    <recommendedName>
        <fullName evidence="10">M18 family aminopeptidase</fullName>
        <ecNumber evidence="10">3.4.11.-</ecNumber>
    </recommendedName>
</protein>
<evidence type="ECO:0000256" key="1">
    <source>
        <dbReference type="ARBA" id="ARBA00001947"/>
    </source>
</evidence>
<dbReference type="EMBL" id="RAYQ01000016">
    <property type="protein sequence ID" value="RKI90163.1"/>
    <property type="molecule type" value="Genomic_DNA"/>
</dbReference>
<comment type="similarity">
    <text evidence="2 9">Belongs to the peptidase M18 family.</text>
</comment>
<dbReference type="EC" id="3.4.11.-" evidence="10"/>
<evidence type="ECO:0000256" key="2">
    <source>
        <dbReference type="ARBA" id="ARBA00008290"/>
    </source>
</evidence>
<dbReference type="RefSeq" id="WP_120471141.1">
    <property type="nucleotide sequence ID" value="NZ_RAYQ01000016.1"/>
</dbReference>
<evidence type="ECO:0000313" key="12">
    <source>
        <dbReference type="Proteomes" id="UP000280696"/>
    </source>
</evidence>
<dbReference type="Proteomes" id="UP000280696">
    <property type="component" value="Unassembled WGS sequence"/>
</dbReference>
<dbReference type="GO" id="GO:0004177">
    <property type="term" value="F:aminopeptidase activity"/>
    <property type="evidence" value="ECO:0007669"/>
    <property type="project" value="UniProtKB-KW"/>
</dbReference>
<comment type="cofactor">
    <cofactor evidence="1 10">
        <name>Zn(2+)</name>
        <dbReference type="ChEBI" id="CHEBI:29105"/>
    </cofactor>
</comment>
<dbReference type="Gene3D" id="3.40.630.10">
    <property type="entry name" value="Zn peptidases"/>
    <property type="match status" value="1"/>
</dbReference>
<dbReference type="PANTHER" id="PTHR28570:SF3">
    <property type="entry name" value="ASPARTYL AMINOPEPTIDASE"/>
    <property type="match status" value="1"/>
</dbReference>
<keyword evidence="5 9" id="KW-0479">Metal-binding</keyword>
<accession>A0A3A9ARJ4</accession>
<organism evidence="11 12">
    <name type="scientific">Parablautia intestinalis</name>
    <dbReference type="NCBI Taxonomy" id="2320100"/>
    <lineage>
        <taxon>Bacteria</taxon>
        <taxon>Bacillati</taxon>
        <taxon>Bacillota</taxon>
        <taxon>Clostridia</taxon>
        <taxon>Lachnospirales</taxon>
        <taxon>Lachnospiraceae</taxon>
        <taxon>Parablautia</taxon>
    </lineage>
</organism>
<dbReference type="GO" id="GO:0005737">
    <property type="term" value="C:cytoplasm"/>
    <property type="evidence" value="ECO:0007669"/>
    <property type="project" value="UniProtKB-ARBA"/>
</dbReference>
<evidence type="ECO:0000256" key="8">
    <source>
        <dbReference type="ARBA" id="ARBA00023049"/>
    </source>
</evidence>
<keyword evidence="6 9" id="KW-0378">Hydrolase</keyword>
<keyword evidence="3 9" id="KW-0031">Aminopeptidase</keyword>
<comment type="caution">
    <text evidence="11">The sequence shown here is derived from an EMBL/GenBank/DDBJ whole genome shotgun (WGS) entry which is preliminary data.</text>
</comment>
<evidence type="ECO:0000256" key="3">
    <source>
        <dbReference type="ARBA" id="ARBA00022438"/>
    </source>
</evidence>
<dbReference type="GO" id="GO:0008270">
    <property type="term" value="F:zinc ion binding"/>
    <property type="evidence" value="ECO:0007669"/>
    <property type="project" value="InterPro"/>
</dbReference>
<dbReference type="Gene3D" id="2.30.250.10">
    <property type="entry name" value="Aminopeptidase i, Domain 2"/>
    <property type="match status" value="1"/>
</dbReference>
<proteinExistence type="inferred from homology"/>
<dbReference type="InterPro" id="IPR001948">
    <property type="entry name" value="Peptidase_M18"/>
</dbReference>
<evidence type="ECO:0000256" key="7">
    <source>
        <dbReference type="ARBA" id="ARBA00022833"/>
    </source>
</evidence>
<dbReference type="GO" id="GO:0008237">
    <property type="term" value="F:metallopeptidase activity"/>
    <property type="evidence" value="ECO:0007669"/>
    <property type="project" value="UniProtKB-KW"/>
</dbReference>
<dbReference type="Pfam" id="PF02127">
    <property type="entry name" value="Peptidase_M18"/>
    <property type="match status" value="1"/>
</dbReference>
<dbReference type="NCBIfam" id="NF002759">
    <property type="entry name" value="PRK02813.1"/>
    <property type="match status" value="1"/>
</dbReference>
<evidence type="ECO:0000256" key="6">
    <source>
        <dbReference type="ARBA" id="ARBA00022801"/>
    </source>
</evidence>
<evidence type="ECO:0000256" key="5">
    <source>
        <dbReference type="ARBA" id="ARBA00022723"/>
    </source>
</evidence>
<evidence type="ECO:0000256" key="10">
    <source>
        <dbReference type="RuleBase" id="RU004387"/>
    </source>
</evidence>
<dbReference type="OrthoDB" id="9764268at2"/>
<dbReference type="CDD" id="cd05658">
    <property type="entry name" value="M18_DAP"/>
    <property type="match status" value="1"/>
</dbReference>
<keyword evidence="12" id="KW-1185">Reference proteome</keyword>
<dbReference type="SUPFAM" id="SSF101821">
    <property type="entry name" value="Aminopeptidase/glucanase lid domain"/>
    <property type="match status" value="1"/>
</dbReference>
<reference evidence="11 12" key="1">
    <citation type="submission" date="2018-09" db="EMBL/GenBank/DDBJ databases">
        <title>Murine metabolic-syndrome-specific gut microbial biobank.</title>
        <authorList>
            <person name="Liu C."/>
        </authorList>
    </citation>
    <scope>NUCLEOTIDE SEQUENCE [LARGE SCALE GENOMIC DNA]</scope>
    <source>
        <strain evidence="11 12">0.1xD8-82</strain>
    </source>
</reference>
<dbReference type="AlphaFoldDB" id="A0A3A9ARJ4"/>
<sequence>MSTEKLNFEWAEKCLSFINESVSCYHAVENVEKQLAERGFVCLDEKDAWKLTPGGSYYVKRGGSSLAAFKIPNSDIKGFHMTASHSDSPCFKIKTNPEMTLEDKYLKLNVEGYGGMIQYTWFDRCLSVAGRVVCDGDDGLQSVNVNIDEDLLVIPNLAIHMNRSINKGVELNIQTDLLPLMGGTKVKGKLKEKLAHLAGVREEEILGSDLFLYVREKGKLAGAEKELMISPRLDDLECVFASAQAMIAAEPKDYCNVCVVFNHEEVGNHTREGAASTFLRDTLERIGESLGKTGSEYLRLLADSFMISADNAHALHPNHPEKADPENKPVLNGGIVVKHHGGQRYTTDGYSEAFMKSLCRKAQVPLQDYHNRSDIEGGSTLGNVSTGQVSVFSADIGLAQLAMHSAVETAGSADVEYLIRVLKKFYEE</sequence>
<dbReference type="SUPFAM" id="SSF53187">
    <property type="entry name" value="Zn-dependent exopeptidases"/>
    <property type="match status" value="1"/>
</dbReference>
<dbReference type="PANTHER" id="PTHR28570">
    <property type="entry name" value="ASPARTYL AMINOPEPTIDASE"/>
    <property type="match status" value="1"/>
</dbReference>
<keyword evidence="8 9" id="KW-0482">Metalloprotease</keyword>
<evidence type="ECO:0000256" key="4">
    <source>
        <dbReference type="ARBA" id="ARBA00022670"/>
    </source>
</evidence>
<dbReference type="InterPro" id="IPR023358">
    <property type="entry name" value="Peptidase_M18_dom2"/>
</dbReference>